<gene>
    <name evidence="1" type="ORF">AGLY_013316</name>
</gene>
<keyword evidence="2" id="KW-1185">Reference proteome</keyword>
<name>A0A6G0T5Y6_APHGL</name>
<evidence type="ECO:0000313" key="2">
    <source>
        <dbReference type="Proteomes" id="UP000475862"/>
    </source>
</evidence>
<dbReference type="Proteomes" id="UP000475862">
    <property type="component" value="Unassembled WGS sequence"/>
</dbReference>
<reference evidence="1 2" key="1">
    <citation type="submission" date="2019-08" db="EMBL/GenBank/DDBJ databases">
        <title>The genome of the soybean aphid Biotype 1, its phylome, world population structure and adaptation to the North American continent.</title>
        <authorList>
            <person name="Giordano R."/>
            <person name="Donthu R.K."/>
            <person name="Hernandez A.G."/>
            <person name="Wright C.L."/>
            <person name="Zimin A.V."/>
        </authorList>
    </citation>
    <scope>NUCLEOTIDE SEQUENCE [LARGE SCALE GENOMIC DNA]</scope>
    <source>
        <tissue evidence="1">Whole aphids</tissue>
    </source>
</reference>
<accession>A0A6G0T5Y6</accession>
<dbReference type="AlphaFoldDB" id="A0A6G0T5Y6"/>
<organism evidence="1 2">
    <name type="scientific">Aphis glycines</name>
    <name type="common">Soybean aphid</name>
    <dbReference type="NCBI Taxonomy" id="307491"/>
    <lineage>
        <taxon>Eukaryota</taxon>
        <taxon>Metazoa</taxon>
        <taxon>Ecdysozoa</taxon>
        <taxon>Arthropoda</taxon>
        <taxon>Hexapoda</taxon>
        <taxon>Insecta</taxon>
        <taxon>Pterygota</taxon>
        <taxon>Neoptera</taxon>
        <taxon>Paraneoptera</taxon>
        <taxon>Hemiptera</taxon>
        <taxon>Sternorrhyncha</taxon>
        <taxon>Aphidomorpha</taxon>
        <taxon>Aphidoidea</taxon>
        <taxon>Aphididae</taxon>
        <taxon>Aphidini</taxon>
        <taxon>Aphis</taxon>
        <taxon>Aphis</taxon>
    </lineage>
</organism>
<dbReference type="EMBL" id="VYZN01000054">
    <property type="protein sequence ID" value="KAE9526668.1"/>
    <property type="molecule type" value="Genomic_DNA"/>
</dbReference>
<evidence type="ECO:0000313" key="1">
    <source>
        <dbReference type="EMBL" id="KAE9526668.1"/>
    </source>
</evidence>
<protein>
    <recommendedName>
        <fullName evidence="3">MULE transposase domain-containing protein</fullName>
    </recommendedName>
</protein>
<proteinExistence type="predicted"/>
<evidence type="ECO:0008006" key="3">
    <source>
        <dbReference type="Google" id="ProtNLM"/>
    </source>
</evidence>
<dbReference type="PANTHER" id="PTHR35385:SF2">
    <property type="entry name" value="PROTEIN B, PUTATIVE-RELATED"/>
    <property type="match status" value="1"/>
</dbReference>
<dbReference type="PANTHER" id="PTHR35385">
    <property type="entry name" value="PROTEIN B, PUTATIVE-RELATED-RELATED"/>
    <property type="match status" value="1"/>
</dbReference>
<sequence length="633" mass="72277">MDGDTGEPGLLDEFFEEIRFSLELGDTTPVVMDIDEDESEDEDEEVIEDLSVDESVVIAPGGMLDQLFEQIQSELEMDRSCTSTSLSDDDEDECRSLLSDVQIYPATEIVAVSTRYFNVDEAYLDVENISTITAVMVDNDEPIENVVELSPEILFLVKPGLKGSLTSDEKMTWSSDTEEETTDVLAAGSDSIEVVPMPKKRKSSLVAFKRILLNFNKYLCMITISNIHNHNINTAEALRFLNPDIHLRSNFEEYLNDGMIISDALRRKKTYAKNGISLYFQEQPFVILIITPIMKRAHDLPLSKDIVFVDSTSSCDPENHCITFLLTPCAAGAAPLGVIISKDQSEASYSSGFNLIKQNVKNAFGVWRWLWDSKNNIKKEDRTPMMNAFRKMIYAQTSEEAQKKYIETMNIRSNYPMWQKYITFHHWKYKENCCLAWRDHTNRGNQTNNFSEVSVRIFKKNILCRVKAYNVISLIDFSCIKLEEYYKKNFLEFSNDRNSTAQDIDNEEFYVPSEKNKKMMYCVEPSIGVCSCEAGDRAPPQMFYESLIPTEILHQQHETNKQVQSNETNSVMKFGGSSYDNLLTFKSRLEKINSEGQFNTFLATAGSKSTLLRQRNGTAIRAQPTTISRRNLE</sequence>
<dbReference type="OrthoDB" id="6597347at2759"/>
<comment type="caution">
    <text evidence="1">The sequence shown here is derived from an EMBL/GenBank/DDBJ whole genome shotgun (WGS) entry which is preliminary data.</text>
</comment>